<evidence type="ECO:0000256" key="3">
    <source>
        <dbReference type="ARBA" id="ARBA00022741"/>
    </source>
</evidence>
<keyword evidence="3 5" id="KW-0547">Nucleotide-binding</keyword>
<dbReference type="InterPro" id="IPR042099">
    <property type="entry name" value="ANL_N_sf"/>
</dbReference>
<dbReference type="PANTHER" id="PTHR43272:SF33">
    <property type="entry name" value="AMP-BINDING DOMAIN-CONTAINING PROTEIN-RELATED"/>
    <property type="match status" value="1"/>
</dbReference>
<dbReference type="GO" id="GO:0016020">
    <property type="term" value="C:membrane"/>
    <property type="evidence" value="ECO:0007669"/>
    <property type="project" value="TreeGrafter"/>
</dbReference>
<feature type="modified residue" description="O-(pantetheine 4'-phosphoryl)serine" evidence="5">
    <location>
        <position position="693"/>
    </location>
</feature>
<dbReference type="InterPro" id="IPR013120">
    <property type="entry name" value="FAR_NAD-bd"/>
</dbReference>
<feature type="binding site" evidence="5">
    <location>
        <position position="965"/>
    </location>
    <ligand>
        <name>NADP(+)</name>
        <dbReference type="ChEBI" id="CHEBI:58349"/>
    </ligand>
</feature>
<dbReference type="RefSeq" id="WP_052618871.1">
    <property type="nucleotide sequence ID" value="NZ_CSWP01000001.1"/>
</dbReference>
<dbReference type="AlphaFoldDB" id="A0A0U0ZG49"/>
<feature type="binding site" evidence="5">
    <location>
        <position position="518"/>
    </location>
    <ligand>
        <name>AMP</name>
        <dbReference type="ChEBI" id="CHEBI:456215"/>
    </ligand>
</feature>
<evidence type="ECO:0000256" key="5">
    <source>
        <dbReference type="HAMAP-Rule" id="MF_02247"/>
    </source>
</evidence>
<dbReference type="GO" id="GO:0005524">
    <property type="term" value="F:ATP binding"/>
    <property type="evidence" value="ECO:0007669"/>
    <property type="project" value="UniProtKB-UniRule"/>
</dbReference>
<keyword evidence="5" id="KW-0521">NADP</keyword>
<dbReference type="EC" id="1.2.1.-" evidence="5"/>
<dbReference type="CDD" id="cd17632">
    <property type="entry name" value="AFD_CAR-like"/>
    <property type="match status" value="1"/>
</dbReference>
<evidence type="ECO:0000313" key="8">
    <source>
        <dbReference type="EMBL" id="CPV32966.1"/>
    </source>
</evidence>
<feature type="binding site" evidence="5">
    <location>
        <begin position="885"/>
        <end position="887"/>
    </location>
    <ligand>
        <name>NADP(+)</name>
        <dbReference type="ChEBI" id="CHEBI:58349"/>
    </ligand>
</feature>
<keyword evidence="2 5" id="KW-0597">Phosphoprotein</keyword>
<feature type="binding site" evidence="5">
    <location>
        <position position="497"/>
    </location>
    <ligand>
        <name>AMP</name>
        <dbReference type="ChEBI" id="CHEBI:456215"/>
    </ligand>
</feature>
<comment type="catalytic activity">
    <reaction evidence="5">
        <text>a carboxylate + ATP + NADPH + H(+) = an aldehyde + AMP + diphosphate + NADP(+)</text>
        <dbReference type="Rhea" id="RHEA:50916"/>
        <dbReference type="ChEBI" id="CHEBI:15378"/>
        <dbReference type="ChEBI" id="CHEBI:17478"/>
        <dbReference type="ChEBI" id="CHEBI:29067"/>
        <dbReference type="ChEBI" id="CHEBI:30616"/>
        <dbReference type="ChEBI" id="CHEBI:33019"/>
        <dbReference type="ChEBI" id="CHEBI:57783"/>
        <dbReference type="ChEBI" id="CHEBI:58349"/>
        <dbReference type="ChEBI" id="CHEBI:456215"/>
    </reaction>
</comment>
<feature type="binding site" evidence="5">
    <location>
        <begin position="419"/>
        <end position="420"/>
    </location>
    <ligand>
        <name>AMP</name>
        <dbReference type="ChEBI" id="CHEBI:456215"/>
    </ligand>
</feature>
<evidence type="ECO:0000256" key="4">
    <source>
        <dbReference type="ARBA" id="ARBA00022840"/>
    </source>
</evidence>
<feature type="binding site" evidence="5">
    <location>
        <position position="398"/>
    </location>
    <ligand>
        <name>AMP</name>
        <dbReference type="ChEBI" id="CHEBI:456215"/>
    </ligand>
</feature>
<dbReference type="SMART" id="SM00823">
    <property type="entry name" value="PKS_PP"/>
    <property type="match status" value="1"/>
</dbReference>
<dbReference type="InterPro" id="IPR010080">
    <property type="entry name" value="Thioester_reductase-like_dom"/>
</dbReference>
<comment type="cofactor">
    <cofactor evidence="5">
        <name>pantetheine 4'-phosphate</name>
        <dbReference type="ChEBI" id="CHEBI:47942"/>
    </cofactor>
    <text evidence="5">Binds 1 phosphopantetheine covalently.</text>
</comment>
<dbReference type="Pfam" id="PF00550">
    <property type="entry name" value="PP-binding"/>
    <property type="match status" value="1"/>
</dbReference>
<sequence>MTVTNETNPQQEQLSRRIESLRESDPQFRAAQPDPAVAEQVLRPGLHLSEAIAALMTGYAERPALGERARELVTDQDGRTTLRLLPRFDTTTYGELWSRTTSVAAAWHHDAAHPVKAGDLVATLGFTSIDYTVLDLAIMILGGVAVPLQTSAPASQWTTILAEAEPNTLAVSIELIGAAMESVRATPSIKQVVVFDYTPEVDDQREAFEAASTQLAGTGIALETLDAVIARGAALPAAPLYAPSAGDDPLALLIYTSGSTGAPKGAMHSENIVRRWWIREDVMAGTENLPMIGLNFMPMSHIMGRGTLTSTLSTGGTGYFAASSDMSTLFEDMELIRPTALALVPRVCDMVFQRFQTEVDRRLASGDAASAEAVAAEVKADIRDNLFGGRVSAVMVGSAPLSEELGEFIESCFELNLTDGYGSTEAGMVFRDGIVQRPPVIDYKLVDVPELGYFSTDKPHPRGELLLKTDGMFLGYYKRPEVTAGVFDADGFYMTGDIVAELAHDNIEIIDRRNNVLKLSQGEFVAVATLEAEYANSPVVHQIYVYGSSERSYLLAVVVPTPEAVAAAKGDAAALKTTIADSLQDIAKEIQLQSYEVPRDFIIEPQPFTQGNGLLTGIAKLARPNLKAHYGPRLEQMYAEIAEQQAAELRALHGVDPDKPALETVLKAAQALLGVSSAELAADAHFTDLGGDSLSALSFSDLLRDIFAVEVPVGVIVSAANDLGGVAKFVDEQRYSGGTRPTAETVHGAGHTEIRAADLTLDKFIDDATLHAAPSLPKAAGTPHTVLLTGSNGYLGHYLALEWLERLDKTDGKLIVIIRGKNAEAAYRRLEEAFDTGDTELLAHFRSLADKHLEVLAGDIGDPNLGLDADTWQRLADTVDVIVHPAALVNHVLPYNQLFGPNVVGTAEIIKLAITTKIKPVTYLSTVAVAAYVDPTTFDEESDIRLISAVRPVDELYANGYGNSKWAGEVLLREAHDLCGLPVAVFRSDMILAHSRYTGQLNVPDQFTRLILSLIATGIAPGSFYQAQTTGERPLAHYDGLPGDFTAEAITTLGTQVPEGSEGFVTYDCVNPHADGISLDNFVDWLIEAGYPIARIDNYTEWFTRFDTAIRGLPEKQKQHSLLPLLHAFEQPSAAENHGVVPAKRFQHAVQAAGIGPVGQDGTTDIPHLSRRLIVKYAKDLEQLGLL</sequence>
<evidence type="ECO:0000256" key="2">
    <source>
        <dbReference type="ARBA" id="ARBA00022553"/>
    </source>
</evidence>
<dbReference type="InterPro" id="IPR000873">
    <property type="entry name" value="AMP-dep_synth/lig_dom"/>
</dbReference>
<keyword evidence="1 5" id="KW-0596">Phosphopantetheine</keyword>
<dbReference type="InterPro" id="IPR020806">
    <property type="entry name" value="PKS_PP-bd"/>
</dbReference>
<dbReference type="InterPro" id="IPR036736">
    <property type="entry name" value="ACP-like_sf"/>
</dbReference>
<dbReference type="PROSITE" id="PS00455">
    <property type="entry name" value="AMP_BINDING"/>
    <property type="match status" value="1"/>
</dbReference>
<evidence type="ECO:0000256" key="6">
    <source>
        <dbReference type="SAM" id="MobiDB-lite"/>
    </source>
</evidence>
<dbReference type="InterPro" id="IPR036291">
    <property type="entry name" value="NAD(P)-bd_dom_sf"/>
</dbReference>
<dbReference type="PROSITE" id="PS50075">
    <property type="entry name" value="CARRIER"/>
    <property type="match status" value="1"/>
</dbReference>
<dbReference type="PANTHER" id="PTHR43272">
    <property type="entry name" value="LONG-CHAIN-FATTY-ACID--COA LIGASE"/>
    <property type="match status" value="1"/>
</dbReference>
<dbReference type="Gene3D" id="3.40.50.12780">
    <property type="entry name" value="N-terminal domain of ligase-like"/>
    <property type="match status" value="1"/>
</dbReference>
<comment type="caution">
    <text evidence="5">Lacks conserved residue(s) required for the propagation of feature annotation.</text>
</comment>
<name>A0A0U0ZG49_9MYCO</name>
<dbReference type="Proteomes" id="UP000045782">
    <property type="component" value="Unassembled WGS sequence"/>
</dbReference>
<keyword evidence="4 5" id="KW-0067">ATP-binding</keyword>
<feature type="region of interest" description="Disordered" evidence="6">
    <location>
        <begin position="1"/>
        <end position="34"/>
    </location>
</feature>
<dbReference type="EMBL" id="CSWP01000001">
    <property type="protein sequence ID" value="CPV32966.1"/>
    <property type="molecule type" value="Genomic_DNA"/>
</dbReference>
<evidence type="ECO:0000259" key="7">
    <source>
        <dbReference type="PROSITE" id="PS50075"/>
    </source>
</evidence>
<feature type="compositionally biased region" description="Polar residues" evidence="6">
    <location>
        <begin position="1"/>
        <end position="13"/>
    </location>
</feature>
<dbReference type="SUPFAM" id="SSF56801">
    <property type="entry name" value="Acetyl-CoA synthetase-like"/>
    <property type="match status" value="1"/>
</dbReference>
<feature type="binding site" evidence="5">
    <location>
        <position position="819"/>
    </location>
    <ligand>
        <name>NADP(+)</name>
        <dbReference type="ChEBI" id="CHEBI:58349"/>
    </ligand>
</feature>
<dbReference type="CDD" id="cd05235">
    <property type="entry name" value="SDR_e1"/>
    <property type="match status" value="1"/>
</dbReference>
<dbReference type="InterPro" id="IPR046407">
    <property type="entry name" value="CAR"/>
</dbReference>
<comment type="function">
    <text evidence="5">Catalyzes the ATP- and NADPH-dependent reduction of carboxylic acids to the corresponding aldehydes.</text>
</comment>
<dbReference type="InterPro" id="IPR020845">
    <property type="entry name" value="AMP-binding_CS"/>
</dbReference>
<dbReference type="GO" id="GO:0031177">
    <property type="term" value="F:phosphopantetheine binding"/>
    <property type="evidence" value="ECO:0007669"/>
    <property type="project" value="UniProtKB-UniRule"/>
</dbReference>
<dbReference type="Gene3D" id="3.40.50.720">
    <property type="entry name" value="NAD(P)-binding Rossmann-like Domain"/>
    <property type="match status" value="1"/>
</dbReference>
<dbReference type="SUPFAM" id="SSF51735">
    <property type="entry name" value="NAD(P)-binding Rossmann-fold domains"/>
    <property type="match status" value="1"/>
</dbReference>
<organism evidence="8 9">
    <name type="scientific">Mycobacteroides abscessus</name>
    <dbReference type="NCBI Taxonomy" id="36809"/>
    <lineage>
        <taxon>Bacteria</taxon>
        <taxon>Bacillati</taxon>
        <taxon>Actinomycetota</taxon>
        <taxon>Actinomycetes</taxon>
        <taxon>Mycobacteriales</taxon>
        <taxon>Mycobacteriaceae</taxon>
        <taxon>Mycobacteroides</taxon>
    </lineage>
</organism>
<dbReference type="Pfam" id="PF00501">
    <property type="entry name" value="AMP-binding"/>
    <property type="match status" value="1"/>
</dbReference>
<feature type="domain" description="Carrier" evidence="7">
    <location>
        <begin position="659"/>
        <end position="734"/>
    </location>
</feature>
<feature type="binding site" evidence="5">
    <location>
        <position position="961"/>
    </location>
    <ligand>
        <name>NADP(+)</name>
        <dbReference type="ChEBI" id="CHEBI:58349"/>
    </ligand>
</feature>
<comment type="domain">
    <text evidence="5">The N-terminal domain likely catalyzes substrate activation by formation of an initial acyl-AMP intermediate, the central region contains the phosphopantetheine attachment site, and the C-terminal domain catalyzes the reduction by NADPH of the intermediate thioester formed from the attack of the phosphopantetheine thiol at the carbonyl carbon of acyl-AMP.</text>
</comment>
<proteinExistence type="inferred from homology"/>
<dbReference type="SUPFAM" id="SSF47336">
    <property type="entry name" value="ACP-like"/>
    <property type="match status" value="1"/>
</dbReference>
<feature type="binding site" evidence="5">
    <location>
        <position position="620"/>
    </location>
    <ligand>
        <name>AMP</name>
        <dbReference type="ChEBI" id="CHEBI:456215"/>
    </ligand>
</feature>
<dbReference type="NCBIfam" id="NF041592">
    <property type="entry name" value="carboxyl_red"/>
    <property type="match status" value="1"/>
</dbReference>
<dbReference type="GO" id="GO:0016620">
    <property type="term" value="F:oxidoreductase activity, acting on the aldehyde or oxo group of donors, NAD or NADP as acceptor"/>
    <property type="evidence" value="ECO:0007669"/>
    <property type="project" value="UniProtKB-UniRule"/>
</dbReference>
<feature type="binding site" evidence="5">
    <location>
        <position position="301"/>
    </location>
    <ligand>
        <name>AMP</name>
        <dbReference type="ChEBI" id="CHEBI:456215"/>
    </ligand>
</feature>
<protein>
    <recommendedName>
        <fullName evidence="5">Carboxylic acid reductase</fullName>
        <shortName evidence="5">CAR</shortName>
        <ecNumber evidence="5">1.2.1.-</ecNumber>
    </recommendedName>
    <alternativeName>
        <fullName evidence="5">ATP/NADPH-dependent carboxylic acid reductase</fullName>
    </alternativeName>
</protein>
<evidence type="ECO:0000313" key="9">
    <source>
        <dbReference type="Proteomes" id="UP000045782"/>
    </source>
</evidence>
<dbReference type="GO" id="GO:0050661">
    <property type="term" value="F:NADP binding"/>
    <property type="evidence" value="ECO:0007669"/>
    <property type="project" value="UniProtKB-UniRule"/>
</dbReference>
<comment type="similarity">
    <text evidence="5">Belongs to the ATP-dependent AMP-binding enzyme family. Carboxylic acid reductase subfamily.</text>
</comment>
<evidence type="ECO:0000256" key="1">
    <source>
        <dbReference type="ARBA" id="ARBA00022450"/>
    </source>
</evidence>
<gene>
    <name evidence="8" type="primary">lgrD_3</name>
    <name evidence="5" type="synonym">car</name>
    <name evidence="8" type="ORF">ERS075579_00393</name>
</gene>
<keyword evidence="8" id="KW-0436">Ligase</keyword>
<feature type="binding site" evidence="5">
    <location>
        <position position="988"/>
    </location>
    <ligand>
        <name>NADP(+)</name>
        <dbReference type="ChEBI" id="CHEBI:58349"/>
    </ligand>
</feature>
<reference evidence="8 9" key="1">
    <citation type="submission" date="2015-03" db="EMBL/GenBank/DDBJ databases">
        <authorList>
            <person name="Murphy D."/>
        </authorList>
    </citation>
    <scope>NUCLEOTIDE SEQUENCE [LARGE SCALE GENOMIC DNA]</scope>
    <source>
        <strain evidence="8 9">PAP088</strain>
    </source>
</reference>
<feature type="binding site" evidence="5">
    <location>
        <position position="424"/>
    </location>
    <ligand>
        <name>AMP</name>
        <dbReference type="ChEBI" id="CHEBI:456215"/>
    </ligand>
</feature>
<dbReference type="HAMAP" id="MF_02247">
    <property type="entry name" value="Carbox_acid_reduct"/>
    <property type="match status" value="1"/>
</dbReference>
<dbReference type="NCBIfam" id="TIGR01746">
    <property type="entry name" value="Thioester-redct"/>
    <property type="match status" value="1"/>
</dbReference>
<feature type="compositionally biased region" description="Basic and acidic residues" evidence="6">
    <location>
        <begin position="14"/>
        <end position="26"/>
    </location>
</feature>
<feature type="binding site" evidence="5">
    <location>
        <position position="829"/>
    </location>
    <ligand>
        <name>NADP(+)</name>
        <dbReference type="ChEBI" id="CHEBI:58349"/>
    </ligand>
</feature>
<dbReference type="Gene3D" id="1.10.1200.10">
    <property type="entry name" value="ACP-like"/>
    <property type="match status" value="1"/>
</dbReference>
<feature type="binding site" evidence="5">
    <location>
        <begin position="792"/>
        <end position="795"/>
    </location>
    <ligand>
        <name>NADP(+)</name>
        <dbReference type="ChEBI" id="CHEBI:58349"/>
    </ligand>
</feature>
<keyword evidence="5" id="KW-0560">Oxidoreductase</keyword>
<feature type="binding site" evidence="5">
    <location>
        <position position="925"/>
    </location>
    <ligand>
        <name>NADP(+)</name>
        <dbReference type="ChEBI" id="CHEBI:58349"/>
    </ligand>
</feature>
<dbReference type="GO" id="GO:0004467">
    <property type="term" value="F:long-chain fatty acid-CoA ligase activity"/>
    <property type="evidence" value="ECO:0007669"/>
    <property type="project" value="TreeGrafter"/>
</dbReference>
<accession>A0A0U0ZG49</accession>
<dbReference type="Pfam" id="PF07993">
    <property type="entry name" value="NAD_binding_4"/>
    <property type="match status" value="1"/>
</dbReference>
<dbReference type="InterPro" id="IPR009081">
    <property type="entry name" value="PP-bd_ACP"/>
</dbReference>